<organism evidence="2 3">
    <name type="scientific">Dothistroma septosporum (strain NZE10 / CBS 128990)</name>
    <name type="common">Red band needle blight fungus</name>
    <name type="synonym">Mycosphaerella pini</name>
    <dbReference type="NCBI Taxonomy" id="675120"/>
    <lineage>
        <taxon>Eukaryota</taxon>
        <taxon>Fungi</taxon>
        <taxon>Dikarya</taxon>
        <taxon>Ascomycota</taxon>
        <taxon>Pezizomycotina</taxon>
        <taxon>Dothideomycetes</taxon>
        <taxon>Dothideomycetidae</taxon>
        <taxon>Mycosphaerellales</taxon>
        <taxon>Mycosphaerellaceae</taxon>
        <taxon>Dothistroma</taxon>
    </lineage>
</organism>
<gene>
    <name evidence="2" type="ORF">DOTSEDRAFT_75806</name>
</gene>
<feature type="region of interest" description="Disordered" evidence="1">
    <location>
        <begin position="80"/>
        <end position="103"/>
    </location>
</feature>
<keyword evidence="3" id="KW-1185">Reference proteome</keyword>
<dbReference type="HOGENOM" id="CLU_2270091_0_0_1"/>
<protein>
    <submittedName>
        <fullName evidence="2">Uncharacterized protein</fullName>
    </submittedName>
</protein>
<feature type="compositionally biased region" description="Polar residues" evidence="1">
    <location>
        <begin position="83"/>
        <end position="103"/>
    </location>
</feature>
<dbReference type="EMBL" id="KB446547">
    <property type="protein sequence ID" value="EME38380.1"/>
    <property type="molecule type" value="Genomic_DNA"/>
</dbReference>
<reference evidence="3" key="1">
    <citation type="journal article" date="2012" name="PLoS Genet.">
        <title>The genomes of the fungal plant pathogens Cladosporium fulvum and Dothistroma septosporum reveal adaptation to different hosts and lifestyles but also signatures of common ancestry.</title>
        <authorList>
            <person name="de Wit P.J.G.M."/>
            <person name="van der Burgt A."/>
            <person name="Oekmen B."/>
            <person name="Stergiopoulos I."/>
            <person name="Abd-Elsalam K.A."/>
            <person name="Aerts A.L."/>
            <person name="Bahkali A.H."/>
            <person name="Beenen H.G."/>
            <person name="Chettri P."/>
            <person name="Cox M.P."/>
            <person name="Datema E."/>
            <person name="de Vries R.P."/>
            <person name="Dhillon B."/>
            <person name="Ganley A.R."/>
            <person name="Griffiths S.A."/>
            <person name="Guo Y."/>
            <person name="Hamelin R.C."/>
            <person name="Henrissat B."/>
            <person name="Kabir M.S."/>
            <person name="Jashni M.K."/>
            <person name="Kema G."/>
            <person name="Klaubauf S."/>
            <person name="Lapidus A."/>
            <person name="Levasseur A."/>
            <person name="Lindquist E."/>
            <person name="Mehrabi R."/>
            <person name="Ohm R.A."/>
            <person name="Owen T.J."/>
            <person name="Salamov A."/>
            <person name="Schwelm A."/>
            <person name="Schijlen E."/>
            <person name="Sun H."/>
            <person name="van den Burg H.A."/>
            <person name="van Ham R.C.H.J."/>
            <person name="Zhang S."/>
            <person name="Goodwin S.B."/>
            <person name="Grigoriev I.V."/>
            <person name="Collemare J."/>
            <person name="Bradshaw R.E."/>
        </authorList>
    </citation>
    <scope>NUCLEOTIDE SEQUENCE [LARGE SCALE GENOMIC DNA]</scope>
    <source>
        <strain evidence="3">NZE10 / CBS 128990</strain>
    </source>
</reference>
<evidence type="ECO:0000313" key="3">
    <source>
        <dbReference type="Proteomes" id="UP000016933"/>
    </source>
</evidence>
<feature type="non-terminal residue" evidence="2">
    <location>
        <position position="103"/>
    </location>
</feature>
<dbReference type="AlphaFoldDB" id="N1PDV6"/>
<sequence length="103" mass="11845">MHLRICLNPPVLVLTCRDEEDAHGTLVNHFYFPFAMNRERNVILVLPIPPRNLSSPPRQFGSTQLSFRILRRRCQRFLPGNLFTGSTRPTSPKLSQPVQPHIS</sequence>
<reference evidence="2 3" key="2">
    <citation type="journal article" date="2012" name="PLoS Pathog.">
        <title>Diverse lifestyles and strategies of plant pathogenesis encoded in the genomes of eighteen Dothideomycetes fungi.</title>
        <authorList>
            <person name="Ohm R.A."/>
            <person name="Feau N."/>
            <person name="Henrissat B."/>
            <person name="Schoch C.L."/>
            <person name="Horwitz B.A."/>
            <person name="Barry K.W."/>
            <person name="Condon B.J."/>
            <person name="Copeland A.C."/>
            <person name="Dhillon B."/>
            <person name="Glaser F."/>
            <person name="Hesse C.N."/>
            <person name="Kosti I."/>
            <person name="LaButti K."/>
            <person name="Lindquist E.A."/>
            <person name="Lucas S."/>
            <person name="Salamov A.A."/>
            <person name="Bradshaw R.E."/>
            <person name="Ciuffetti L."/>
            <person name="Hamelin R.C."/>
            <person name="Kema G.H.J."/>
            <person name="Lawrence C."/>
            <person name="Scott J.A."/>
            <person name="Spatafora J.W."/>
            <person name="Turgeon B.G."/>
            <person name="de Wit P.J.G.M."/>
            <person name="Zhong S."/>
            <person name="Goodwin S.B."/>
            <person name="Grigoriev I.V."/>
        </authorList>
    </citation>
    <scope>NUCLEOTIDE SEQUENCE [LARGE SCALE GENOMIC DNA]</scope>
    <source>
        <strain evidence="3">NZE10 / CBS 128990</strain>
    </source>
</reference>
<evidence type="ECO:0000256" key="1">
    <source>
        <dbReference type="SAM" id="MobiDB-lite"/>
    </source>
</evidence>
<proteinExistence type="predicted"/>
<accession>N1PDV6</accession>
<evidence type="ECO:0000313" key="2">
    <source>
        <dbReference type="EMBL" id="EME38380.1"/>
    </source>
</evidence>
<dbReference type="Proteomes" id="UP000016933">
    <property type="component" value="Unassembled WGS sequence"/>
</dbReference>
<name>N1PDV6_DOTSN</name>